<name>A0A3N0ARF4_9ACTN</name>
<evidence type="ECO:0000313" key="3">
    <source>
        <dbReference type="Proteomes" id="UP000278327"/>
    </source>
</evidence>
<proteinExistence type="predicted"/>
<accession>A0A3N0ARF4</accession>
<dbReference type="PANTHER" id="PTHR12526:SF630">
    <property type="entry name" value="GLYCOSYLTRANSFERASE"/>
    <property type="match status" value="1"/>
</dbReference>
<keyword evidence="3" id="KW-1185">Reference proteome</keyword>
<evidence type="ECO:0000313" key="2">
    <source>
        <dbReference type="EMBL" id="RNL36856.1"/>
    </source>
</evidence>
<reference evidence="2 3" key="1">
    <citation type="journal article" date="2019" name="Microbiol. Resour. Announc.">
        <title>Draft Genome Sequences of Type Strains of Gordonibacter faecihominis, Paraeggerthella hongkongensis, Parvibacter caecicola,Slackia equolifaciens, Slackia faecicanis, and Slackia isoflavoniconvertens.</title>
        <authorList>
            <person name="Danylec N."/>
            <person name="Stoll D.A."/>
            <person name="Dotsch A."/>
            <person name="Huch M."/>
        </authorList>
    </citation>
    <scope>NUCLEOTIDE SEQUENCE [LARGE SCALE GENOMIC DNA]</scope>
    <source>
        <strain evidence="2 3">DSM 18785</strain>
    </source>
</reference>
<sequence>MTVYYLGQFPPPYGGVTVKNALLREELSKHIAIEVLSFRETSLVHILRTVLLSRAEDVFVVGFGNKDLRRRFIKVLGTVRPGVLGRMILIGMGGRLGRELEEDAFYARCCARMRAVCLETEGMVSAAHRAEVHNAVVLPNCRPRPESCSGVVSRGRSEPLRAVFFSRIGVEKGADIVLEVARLVPEVEFSLYGSVDEAYAESFKVQAGSLSNLCYRGVFDSAAGDAICELAQYDVHLFPSRWPYEGVPGVLVETKMAAVPSIVSDACYNAEIVVDGLSGILVSEDCAEAWARELRALDDDRPKLDRLKHGAYESAEEYYTDACIGVLLEVLNGGSVS</sequence>
<dbReference type="GO" id="GO:0016757">
    <property type="term" value="F:glycosyltransferase activity"/>
    <property type="evidence" value="ECO:0007669"/>
    <property type="project" value="InterPro"/>
</dbReference>
<dbReference type="InterPro" id="IPR001296">
    <property type="entry name" value="Glyco_trans_1"/>
</dbReference>
<dbReference type="RefSeq" id="WP_117283531.1">
    <property type="nucleotide sequence ID" value="NZ_JAMTCE010000024.1"/>
</dbReference>
<comment type="caution">
    <text evidence="2">The sequence shown here is derived from an EMBL/GenBank/DDBJ whole genome shotgun (WGS) entry which is preliminary data.</text>
</comment>
<dbReference type="AlphaFoldDB" id="A0A3N0ARF4"/>
<protein>
    <recommendedName>
        <fullName evidence="1">Glycosyl transferase family 1 domain-containing protein</fullName>
    </recommendedName>
</protein>
<organism evidence="2 3">
    <name type="scientific">Adlercreutzia equolifaciens subsp. celatus DSM 18785</name>
    <dbReference type="NCBI Taxonomy" id="1121021"/>
    <lineage>
        <taxon>Bacteria</taxon>
        <taxon>Bacillati</taxon>
        <taxon>Actinomycetota</taxon>
        <taxon>Coriobacteriia</taxon>
        <taxon>Eggerthellales</taxon>
        <taxon>Eggerthellaceae</taxon>
        <taxon>Adlercreutzia</taxon>
    </lineage>
</organism>
<feature type="domain" description="Glycosyl transferase family 1" evidence="1">
    <location>
        <begin position="158"/>
        <end position="313"/>
    </location>
</feature>
<dbReference type="Proteomes" id="UP000278327">
    <property type="component" value="Unassembled WGS sequence"/>
</dbReference>
<dbReference type="EMBL" id="QICA01000018">
    <property type="protein sequence ID" value="RNL36856.1"/>
    <property type="molecule type" value="Genomic_DNA"/>
</dbReference>
<evidence type="ECO:0000259" key="1">
    <source>
        <dbReference type="Pfam" id="PF00534"/>
    </source>
</evidence>
<dbReference type="Gene3D" id="3.40.50.2000">
    <property type="entry name" value="Glycogen Phosphorylase B"/>
    <property type="match status" value="1"/>
</dbReference>
<dbReference type="PANTHER" id="PTHR12526">
    <property type="entry name" value="GLYCOSYLTRANSFERASE"/>
    <property type="match status" value="1"/>
</dbReference>
<gene>
    <name evidence="2" type="ORF">DMP10_09885</name>
</gene>
<dbReference type="SUPFAM" id="SSF53756">
    <property type="entry name" value="UDP-Glycosyltransferase/glycogen phosphorylase"/>
    <property type="match status" value="1"/>
</dbReference>
<dbReference type="Pfam" id="PF00534">
    <property type="entry name" value="Glycos_transf_1"/>
    <property type="match status" value="1"/>
</dbReference>